<evidence type="ECO:0000256" key="2">
    <source>
        <dbReference type="ARBA" id="ARBA00022598"/>
    </source>
</evidence>
<dbReference type="GO" id="GO:0006425">
    <property type="term" value="P:glutaminyl-tRNA aminoacylation"/>
    <property type="evidence" value="ECO:0007669"/>
    <property type="project" value="TreeGrafter"/>
</dbReference>
<dbReference type="InterPro" id="IPR014729">
    <property type="entry name" value="Rossmann-like_a/b/a_fold"/>
</dbReference>
<dbReference type="PANTHER" id="PTHR43097">
    <property type="entry name" value="GLUTAMINE-TRNA LIGASE"/>
    <property type="match status" value="1"/>
</dbReference>
<dbReference type="InterPro" id="IPR050132">
    <property type="entry name" value="Gln/Glu-tRNA_Ligase"/>
</dbReference>
<proteinExistence type="inferred from homology"/>
<evidence type="ECO:0000256" key="12">
    <source>
        <dbReference type="SAM" id="Phobius"/>
    </source>
</evidence>
<comment type="caution">
    <text evidence="14">The sequence shown here is derived from an EMBL/GenBank/DDBJ whole genome shotgun (WGS) entry which is preliminary data.</text>
</comment>
<gene>
    <name evidence="14" type="primary">Aats-gln_1</name>
    <name evidence="14" type="ORF">Anas_02993</name>
</gene>
<accession>A0A5N5SUZ3</accession>
<evidence type="ECO:0000259" key="13">
    <source>
        <dbReference type="Pfam" id="PF00749"/>
    </source>
</evidence>
<evidence type="ECO:0000256" key="9">
    <source>
        <dbReference type="ARBA" id="ARBA00023146"/>
    </source>
</evidence>
<evidence type="ECO:0000256" key="3">
    <source>
        <dbReference type="ARBA" id="ARBA00022692"/>
    </source>
</evidence>
<dbReference type="EMBL" id="SEYY01019858">
    <property type="protein sequence ID" value="KAB7497842.1"/>
    <property type="molecule type" value="Genomic_DNA"/>
</dbReference>
<keyword evidence="2 10" id="KW-0436">Ligase</keyword>
<organism evidence="14 15">
    <name type="scientific">Armadillidium nasatum</name>
    <dbReference type="NCBI Taxonomy" id="96803"/>
    <lineage>
        <taxon>Eukaryota</taxon>
        <taxon>Metazoa</taxon>
        <taxon>Ecdysozoa</taxon>
        <taxon>Arthropoda</taxon>
        <taxon>Crustacea</taxon>
        <taxon>Multicrustacea</taxon>
        <taxon>Malacostraca</taxon>
        <taxon>Eumalacostraca</taxon>
        <taxon>Peracarida</taxon>
        <taxon>Isopoda</taxon>
        <taxon>Oniscidea</taxon>
        <taxon>Crinocheta</taxon>
        <taxon>Armadillidiidae</taxon>
        <taxon>Armadillidium</taxon>
    </lineage>
</organism>
<evidence type="ECO:0000256" key="5">
    <source>
        <dbReference type="ARBA" id="ARBA00022840"/>
    </source>
</evidence>
<evidence type="ECO:0000256" key="7">
    <source>
        <dbReference type="ARBA" id="ARBA00022989"/>
    </source>
</evidence>
<dbReference type="GO" id="GO:0005829">
    <property type="term" value="C:cytosol"/>
    <property type="evidence" value="ECO:0007669"/>
    <property type="project" value="TreeGrafter"/>
</dbReference>
<keyword evidence="9 10" id="KW-0030">Aminoacyl-tRNA synthetase</keyword>
<evidence type="ECO:0000256" key="8">
    <source>
        <dbReference type="ARBA" id="ARBA00023136"/>
    </source>
</evidence>
<evidence type="ECO:0000256" key="1">
    <source>
        <dbReference type="ARBA" id="ARBA00004141"/>
    </source>
</evidence>
<dbReference type="Proteomes" id="UP000326759">
    <property type="component" value="Unassembled WGS sequence"/>
</dbReference>
<dbReference type="OrthoDB" id="342726at2759"/>
<feature type="transmembrane region" description="Helical" evidence="12">
    <location>
        <begin position="88"/>
        <end position="106"/>
    </location>
</feature>
<dbReference type="GO" id="GO:0005524">
    <property type="term" value="F:ATP binding"/>
    <property type="evidence" value="ECO:0007669"/>
    <property type="project" value="UniProtKB-KW"/>
</dbReference>
<dbReference type="Pfam" id="PF00749">
    <property type="entry name" value="tRNA-synt_1c"/>
    <property type="match status" value="1"/>
</dbReference>
<dbReference type="Pfam" id="PF01956">
    <property type="entry name" value="EMC3_TMCO1"/>
    <property type="match status" value="1"/>
</dbReference>
<comment type="similarity">
    <text evidence="10">Belongs to the class-I aminoacyl-tRNA synthetase family.</text>
</comment>
<dbReference type="AlphaFoldDB" id="A0A5N5SUZ3"/>
<keyword evidence="3 12" id="KW-0812">Transmembrane</keyword>
<evidence type="ECO:0000256" key="6">
    <source>
        <dbReference type="ARBA" id="ARBA00022917"/>
    </source>
</evidence>
<evidence type="ECO:0000256" key="11">
    <source>
        <dbReference type="SAM" id="Coils"/>
    </source>
</evidence>
<keyword evidence="15" id="KW-1185">Reference proteome</keyword>
<keyword evidence="5 10" id="KW-0067">ATP-binding</keyword>
<name>A0A5N5SUZ3_9CRUS</name>
<keyword evidence="7 12" id="KW-1133">Transmembrane helix</keyword>
<evidence type="ECO:0000256" key="10">
    <source>
        <dbReference type="RuleBase" id="RU363037"/>
    </source>
</evidence>
<dbReference type="InterPro" id="IPR000924">
    <property type="entry name" value="Glu/Gln-tRNA-synth"/>
</dbReference>
<dbReference type="SMART" id="SM01415">
    <property type="entry name" value="DUF106"/>
    <property type="match status" value="1"/>
</dbReference>
<evidence type="ECO:0000313" key="15">
    <source>
        <dbReference type="Proteomes" id="UP000326759"/>
    </source>
</evidence>
<dbReference type="PANTHER" id="PTHR43097:SF5">
    <property type="entry name" value="GLUTAMATE--TRNA LIGASE"/>
    <property type="match status" value="1"/>
</dbReference>
<feature type="domain" description="Glutamyl/glutaminyl-tRNA synthetase class Ib catalytic" evidence="13">
    <location>
        <begin position="164"/>
        <end position="261"/>
    </location>
</feature>
<dbReference type="PRINTS" id="PR00987">
    <property type="entry name" value="TRNASYNTHGLU"/>
</dbReference>
<feature type="transmembrane region" description="Helical" evidence="12">
    <location>
        <begin position="6"/>
        <end position="27"/>
    </location>
</feature>
<dbReference type="InterPro" id="IPR020058">
    <property type="entry name" value="Glu/Gln-tRNA-synth_Ib_cat-dom"/>
</dbReference>
<keyword evidence="8 12" id="KW-0472">Membrane</keyword>
<keyword evidence="11" id="KW-0175">Coiled coil</keyword>
<dbReference type="SUPFAM" id="SSF52374">
    <property type="entry name" value="Nucleotidylyl transferase"/>
    <property type="match status" value="1"/>
</dbReference>
<dbReference type="GO" id="GO:0004819">
    <property type="term" value="F:glutamine-tRNA ligase activity"/>
    <property type="evidence" value="ECO:0007669"/>
    <property type="project" value="TreeGrafter"/>
</dbReference>
<keyword evidence="4 10" id="KW-0547">Nucleotide-binding</keyword>
<dbReference type="Gene3D" id="3.40.50.620">
    <property type="entry name" value="HUPs"/>
    <property type="match status" value="2"/>
</dbReference>
<evidence type="ECO:0000256" key="4">
    <source>
        <dbReference type="ARBA" id="ARBA00022741"/>
    </source>
</evidence>
<dbReference type="GO" id="GO:0016020">
    <property type="term" value="C:membrane"/>
    <property type="evidence" value="ECO:0007669"/>
    <property type="project" value="UniProtKB-SubCell"/>
</dbReference>
<comment type="subcellular location">
    <subcellularLocation>
        <location evidence="1">Membrane</location>
        <topology evidence="1">Multi-pass membrane protein</topology>
    </subcellularLocation>
</comment>
<keyword evidence="6 10" id="KW-0648">Protein biosynthesis</keyword>
<feature type="coiled-coil region" evidence="11">
    <location>
        <begin position="30"/>
        <end position="86"/>
    </location>
</feature>
<evidence type="ECO:0000313" key="14">
    <source>
        <dbReference type="EMBL" id="KAB7497842.1"/>
    </source>
</evidence>
<dbReference type="InterPro" id="IPR002809">
    <property type="entry name" value="EMC3/TMCO1"/>
</dbReference>
<protein>
    <submittedName>
        <fullName evidence="14">Putative glutamine--tRNA ligase</fullName>
    </submittedName>
</protein>
<reference evidence="14 15" key="1">
    <citation type="journal article" date="2019" name="PLoS Biol.">
        <title>Sex chromosomes control vertical transmission of feminizing Wolbachia symbionts in an isopod.</title>
        <authorList>
            <person name="Becking T."/>
            <person name="Chebbi M.A."/>
            <person name="Giraud I."/>
            <person name="Moumen B."/>
            <person name="Laverre T."/>
            <person name="Caubet Y."/>
            <person name="Peccoud J."/>
            <person name="Gilbert C."/>
            <person name="Cordaux R."/>
        </authorList>
    </citation>
    <scope>NUCLEOTIDE SEQUENCE [LARGE SCALE GENOMIC DNA]</scope>
    <source>
        <strain evidence="14">ANa2</strain>
        <tissue evidence="14">Whole body excluding digestive tract and cuticle</tissue>
    </source>
</reference>
<sequence>MWADTIFIVIISICTALFGEGLTWLLVYRTEKYQKLKAEVERQCKKLEKKKESHGEMADRQQKKKIEREEEKLKNSNRDLSMVKMKSMFAIGFAFTALLSMFNSIFDGRVVAKLPFTPLSWLQGLSHRNLLGQDYTDCSFIFLYILCTMSIRQRSARQRGDGIIYTRFPPEPNGHLHIGHVKALSINFNTALNYDGRCILRFDDTNPETANPQFYQEILEAIEWLGYKPYKITNTSDYFEDLFDMAFMLIKQNLAYVCHEAVLRLKFRSVEGFIDPVAYRINFTPHCRTGTRWKVYPTYDFAHCICDSMENIAISLCSKEFENHRVIYEWVLKSLDLPMVEQREYCRLNIPYNITSKSSIKKITHLIDGYDDPRLLTIAALRRRGFSAQIVREFVSSGANDYERLHEISRNYFDSVAPRCFVVFDPLECHVINFKDILG</sequence>